<name>A0A1D8K765_9GAMM</name>
<protein>
    <submittedName>
        <fullName evidence="1">Uncharacterized protein</fullName>
    </submittedName>
</protein>
<evidence type="ECO:0000313" key="1">
    <source>
        <dbReference type="EMBL" id="AOV16817.1"/>
    </source>
</evidence>
<organism evidence="1 2">
    <name type="scientific">Acidihalobacter aeolianus</name>
    <dbReference type="NCBI Taxonomy" id="2792603"/>
    <lineage>
        <taxon>Bacteria</taxon>
        <taxon>Pseudomonadati</taxon>
        <taxon>Pseudomonadota</taxon>
        <taxon>Gammaproteobacteria</taxon>
        <taxon>Chromatiales</taxon>
        <taxon>Ectothiorhodospiraceae</taxon>
        <taxon>Acidihalobacter</taxon>
    </lineage>
</organism>
<keyword evidence="2" id="KW-1185">Reference proteome</keyword>
<proteinExistence type="predicted"/>
<accession>A0A1D8K765</accession>
<dbReference type="EMBL" id="CP017448">
    <property type="protein sequence ID" value="AOV16817.1"/>
    <property type="molecule type" value="Genomic_DNA"/>
</dbReference>
<gene>
    <name evidence="1" type="ORF">BJI67_06865</name>
</gene>
<reference evidence="1 2" key="1">
    <citation type="submission" date="2016-09" db="EMBL/GenBank/DDBJ databases">
        <title>Acidihalobacter prosperus V6 (DSM14174).</title>
        <authorList>
            <person name="Khaleque H.N."/>
            <person name="Ramsay J.P."/>
            <person name="Murphy R.J.T."/>
            <person name="Kaksonen A.H."/>
            <person name="Boxall N.J."/>
            <person name="Watkin E.L.J."/>
        </authorList>
    </citation>
    <scope>NUCLEOTIDE SEQUENCE [LARGE SCALE GENOMIC DNA]</scope>
    <source>
        <strain evidence="1 2">V6</strain>
    </source>
</reference>
<sequence length="65" mass="7055">MAGNFMAGIDNSTNHLGSTFGNPSQSKKSRSHISGFKYIKYPIDIGFYTQANVAPVIPIYDSLEG</sequence>
<dbReference type="Proteomes" id="UP000095342">
    <property type="component" value="Chromosome"/>
</dbReference>
<dbReference type="KEGG" id="aaeo:BJI67_06865"/>
<dbReference type="AlphaFoldDB" id="A0A1D8K765"/>
<evidence type="ECO:0000313" key="2">
    <source>
        <dbReference type="Proteomes" id="UP000095342"/>
    </source>
</evidence>